<dbReference type="GO" id="GO:0000270">
    <property type="term" value="P:peptidoglycan metabolic process"/>
    <property type="evidence" value="ECO:0007669"/>
    <property type="project" value="UniProtKB-UniRule"/>
</dbReference>
<sequence>MRRLTALLMLSGLLAGCSGLPFGGGVPGDYRAEGKASYYGKAHHGNKTASGERFDQNALTAAHRTLPFGTRVKVTNLNNDRSVVVRINDRGPFARGRIIDVSRKAAESLDMIRSGVVPVRVESLK</sequence>
<keyword evidence="5" id="KW-0732">Signal</keyword>
<dbReference type="AlphaFoldDB" id="A0A1G7KHZ9"/>
<dbReference type="EC" id="4.2.2.-" evidence="3"/>
<feature type="signal peptide" evidence="5">
    <location>
        <begin position="1"/>
        <end position="23"/>
    </location>
</feature>
<dbReference type="OrthoDB" id="9779128at2"/>
<gene>
    <name evidence="3" type="primary">rlpA</name>
    <name evidence="7" type="ORF">SAMN05216381_1511</name>
</gene>
<dbReference type="STRING" id="640205.SAMN05216381_1511"/>
<dbReference type="SUPFAM" id="SSF50685">
    <property type="entry name" value="Barwin-like endoglucanases"/>
    <property type="match status" value="1"/>
</dbReference>
<dbReference type="RefSeq" id="WP_092366380.1">
    <property type="nucleotide sequence ID" value="NZ_FNBM01000002.1"/>
</dbReference>
<comment type="function">
    <text evidence="3">Lytic transglycosylase with a strong preference for naked glycan strands that lack stem peptides.</text>
</comment>
<keyword evidence="3" id="KW-1003">Cell membrane</keyword>
<dbReference type="CDD" id="cd22268">
    <property type="entry name" value="DPBB_RlpA-like"/>
    <property type="match status" value="1"/>
</dbReference>
<dbReference type="GO" id="GO:0008932">
    <property type="term" value="F:lytic endotransglycosylase activity"/>
    <property type="evidence" value="ECO:0007669"/>
    <property type="project" value="UniProtKB-UniRule"/>
</dbReference>
<dbReference type="InterPro" id="IPR034718">
    <property type="entry name" value="RlpA"/>
</dbReference>
<keyword evidence="3 7" id="KW-0449">Lipoprotein</keyword>
<comment type="similarity">
    <text evidence="3 4">Belongs to the RlpA family.</text>
</comment>
<evidence type="ECO:0000256" key="4">
    <source>
        <dbReference type="RuleBase" id="RU003495"/>
    </source>
</evidence>
<evidence type="ECO:0000256" key="1">
    <source>
        <dbReference type="ARBA" id="ARBA00023239"/>
    </source>
</evidence>
<dbReference type="InterPro" id="IPR036908">
    <property type="entry name" value="RlpA-like_sf"/>
</dbReference>
<dbReference type="PANTHER" id="PTHR34183:SF8">
    <property type="entry name" value="ENDOLYTIC PEPTIDOGLYCAN TRANSGLYCOSYLASE RLPA-RELATED"/>
    <property type="match status" value="1"/>
</dbReference>
<keyword evidence="3" id="KW-0564">Palmitate</keyword>
<keyword evidence="3" id="KW-0472">Membrane</keyword>
<organism evidence="7 8">
    <name type="scientific">Phytopseudomonas seleniipraecipitans</name>
    <dbReference type="NCBI Taxonomy" id="640205"/>
    <lineage>
        <taxon>Bacteria</taxon>
        <taxon>Pseudomonadati</taxon>
        <taxon>Pseudomonadota</taxon>
        <taxon>Gammaproteobacteria</taxon>
        <taxon>Pseudomonadales</taxon>
        <taxon>Pseudomonadaceae</taxon>
        <taxon>Phytopseudomonas</taxon>
    </lineage>
</organism>
<dbReference type="PROSITE" id="PS51257">
    <property type="entry name" value="PROKAR_LIPOPROTEIN"/>
    <property type="match status" value="1"/>
</dbReference>
<keyword evidence="2 3" id="KW-0961">Cell wall biogenesis/degradation</keyword>
<reference evidence="7 8" key="1">
    <citation type="submission" date="2016-10" db="EMBL/GenBank/DDBJ databases">
        <authorList>
            <person name="de Groot N.N."/>
        </authorList>
    </citation>
    <scope>NUCLEOTIDE SEQUENCE [LARGE SCALE GENOMIC DNA]</scope>
    <source>
        <strain evidence="7 8">LMG 25475</strain>
    </source>
</reference>
<dbReference type="PANTHER" id="PTHR34183">
    <property type="entry name" value="ENDOLYTIC PEPTIDOGLYCAN TRANSGLYCOSYLASE RLPA"/>
    <property type="match status" value="1"/>
</dbReference>
<evidence type="ECO:0000313" key="8">
    <source>
        <dbReference type="Proteomes" id="UP000243378"/>
    </source>
</evidence>
<dbReference type="NCBIfam" id="TIGR00413">
    <property type="entry name" value="rlpA"/>
    <property type="match status" value="1"/>
</dbReference>
<feature type="chain" id="PRO_5017490705" description="Endolytic peptidoglycan transglycosylase RlpA" evidence="5">
    <location>
        <begin position="24"/>
        <end position="125"/>
    </location>
</feature>
<evidence type="ECO:0000313" key="7">
    <source>
        <dbReference type="EMBL" id="SDF36721.1"/>
    </source>
</evidence>
<dbReference type="InterPro" id="IPR009009">
    <property type="entry name" value="RlpA-like_DPBB"/>
</dbReference>
<name>A0A1G7KHZ9_9GAMM</name>
<accession>A0A1G7KHZ9</accession>
<feature type="domain" description="RlpA-like protein double-psi beta-barrel" evidence="6">
    <location>
        <begin position="32"/>
        <end position="121"/>
    </location>
</feature>
<dbReference type="Pfam" id="PF03330">
    <property type="entry name" value="DPBB_1"/>
    <property type="match status" value="1"/>
</dbReference>
<evidence type="ECO:0000256" key="5">
    <source>
        <dbReference type="SAM" id="SignalP"/>
    </source>
</evidence>
<proteinExistence type="inferred from homology"/>
<evidence type="ECO:0000259" key="6">
    <source>
        <dbReference type="Pfam" id="PF03330"/>
    </source>
</evidence>
<evidence type="ECO:0000256" key="2">
    <source>
        <dbReference type="ARBA" id="ARBA00023316"/>
    </source>
</evidence>
<dbReference type="Gene3D" id="2.40.40.10">
    <property type="entry name" value="RlpA-like domain"/>
    <property type="match status" value="1"/>
</dbReference>
<protein>
    <recommendedName>
        <fullName evidence="3">Endolytic peptidoglycan transglycosylase RlpA</fullName>
        <ecNumber evidence="3">4.2.2.-</ecNumber>
    </recommendedName>
</protein>
<evidence type="ECO:0000256" key="3">
    <source>
        <dbReference type="HAMAP-Rule" id="MF_02071"/>
    </source>
</evidence>
<dbReference type="Proteomes" id="UP000243378">
    <property type="component" value="Unassembled WGS sequence"/>
</dbReference>
<dbReference type="EMBL" id="FNBM01000002">
    <property type="protein sequence ID" value="SDF36721.1"/>
    <property type="molecule type" value="Genomic_DNA"/>
</dbReference>
<comment type="subcellular location">
    <subcellularLocation>
        <location evidence="3">Cell membrane</location>
        <topology evidence="3">Lipid-anchor</topology>
    </subcellularLocation>
</comment>
<keyword evidence="1 3" id="KW-0456">Lyase</keyword>
<dbReference type="GO" id="GO:0005886">
    <property type="term" value="C:plasma membrane"/>
    <property type="evidence" value="ECO:0007669"/>
    <property type="project" value="UniProtKB-SubCell"/>
</dbReference>
<dbReference type="GO" id="GO:0071555">
    <property type="term" value="P:cell wall organization"/>
    <property type="evidence" value="ECO:0007669"/>
    <property type="project" value="UniProtKB-KW"/>
</dbReference>
<dbReference type="InterPro" id="IPR012997">
    <property type="entry name" value="RplA"/>
</dbReference>
<dbReference type="HAMAP" id="MF_02071">
    <property type="entry name" value="RlpA"/>
    <property type="match status" value="1"/>
</dbReference>